<name>A0AA50DG02_9GAMM</name>
<dbReference type="RefSeq" id="WP_306206267.1">
    <property type="nucleotide sequence ID" value="NZ_CP132353.1"/>
</dbReference>
<organism evidence="1 2">
    <name type="scientific">Erwinia pyri</name>
    <dbReference type="NCBI Taxonomy" id="3062598"/>
    <lineage>
        <taxon>Bacteria</taxon>
        <taxon>Pseudomonadati</taxon>
        <taxon>Pseudomonadota</taxon>
        <taxon>Gammaproteobacteria</taxon>
        <taxon>Enterobacterales</taxon>
        <taxon>Erwiniaceae</taxon>
        <taxon>Erwinia</taxon>
    </lineage>
</organism>
<dbReference type="KEGG" id="epi:Q3V30_12970"/>
<dbReference type="EMBL" id="CP132353">
    <property type="protein sequence ID" value="WLS77397.1"/>
    <property type="molecule type" value="Genomic_DNA"/>
</dbReference>
<keyword evidence="2" id="KW-1185">Reference proteome</keyword>
<sequence length="93" mass="10558">MKEDYIVIGAGHDGEIYQLEPGKKELPIIPSPVVRQHRHGPRSEIETKKMEILAVSLVEHEGHFYNVVSESDISSEQLGEVIKRKFLSPRPVK</sequence>
<proteinExistence type="predicted"/>
<dbReference type="Proteomes" id="UP001228139">
    <property type="component" value="Chromosome"/>
</dbReference>
<accession>A0AA50DG02</accession>
<dbReference type="AlphaFoldDB" id="A0AA50DG02"/>
<gene>
    <name evidence="1" type="ORF">Q3V30_12970</name>
</gene>
<evidence type="ECO:0000313" key="1">
    <source>
        <dbReference type="EMBL" id="WLS77397.1"/>
    </source>
</evidence>
<protein>
    <submittedName>
        <fullName evidence="1">Uncharacterized protein</fullName>
    </submittedName>
</protein>
<reference evidence="1 2" key="1">
    <citation type="submission" date="2023-07" db="EMBL/GenBank/DDBJ databases">
        <title>Pathogenic bacteria of pear tree diseases.</title>
        <authorList>
            <person name="Zhang Z."/>
            <person name="He L."/>
            <person name="Huang R."/>
        </authorList>
    </citation>
    <scope>NUCLEOTIDE SEQUENCE [LARGE SCALE GENOMIC DNA]</scope>
    <source>
        <strain evidence="1 2">DE2</strain>
    </source>
</reference>
<evidence type="ECO:0000313" key="2">
    <source>
        <dbReference type="Proteomes" id="UP001228139"/>
    </source>
</evidence>